<evidence type="ECO:0000256" key="11">
    <source>
        <dbReference type="ARBA" id="ARBA00023136"/>
    </source>
</evidence>
<sequence>MKEEPRSSDLKPVDLLVLWSRSSGPGPLVPVLWSRSWSSGPAKVHHPPLCRRVPVCCEEKPRGWPGLTSLFAPQQALLAMGSFAANEGLSIFVILVWLGINAFLFVYFYMAFLVERWFYTRVLLGHALSWARAPAACLNFNCLLILLPVCRNLLSFLRGSIQVTEDGGRRTEDATGCCSRTAARQLDRSITFHKLVAYMIAFHTAVHIVAHLFNFEYFMDAQLIGDSRQLASVLSAIGDNASFLNPIRSNDTNPTVVMFTSVAGLTGVAITLALVLIITSSMEVIRRSYFEVFWYTHHLFVVFFVGLVFHGFG</sequence>
<name>A0A4Z2EEL1_9TELE</name>
<keyword evidence="9" id="KW-0560">Oxidoreductase</keyword>
<evidence type="ECO:0000256" key="5">
    <source>
        <dbReference type="ARBA" id="ARBA00022827"/>
    </source>
</evidence>
<evidence type="ECO:0000256" key="10">
    <source>
        <dbReference type="ARBA" id="ARBA00023065"/>
    </source>
</evidence>
<dbReference type="GO" id="GO:0043020">
    <property type="term" value="C:NADPH oxidase complex"/>
    <property type="evidence" value="ECO:0007669"/>
    <property type="project" value="TreeGrafter"/>
</dbReference>
<evidence type="ECO:0000256" key="7">
    <source>
        <dbReference type="ARBA" id="ARBA00022982"/>
    </source>
</evidence>
<dbReference type="GO" id="GO:0016175">
    <property type="term" value="F:superoxide-generating NAD(P)H oxidase activity"/>
    <property type="evidence" value="ECO:0007669"/>
    <property type="project" value="TreeGrafter"/>
</dbReference>
<dbReference type="InterPro" id="IPR050369">
    <property type="entry name" value="RBOH/FRE"/>
</dbReference>
<keyword evidence="5" id="KW-0274">FAD</keyword>
<evidence type="ECO:0000313" key="15">
    <source>
        <dbReference type="Proteomes" id="UP000314294"/>
    </source>
</evidence>
<dbReference type="GO" id="GO:0006811">
    <property type="term" value="P:monoatomic ion transport"/>
    <property type="evidence" value="ECO:0007669"/>
    <property type="project" value="UniProtKB-KW"/>
</dbReference>
<dbReference type="AlphaFoldDB" id="A0A4Z2EEL1"/>
<dbReference type="GO" id="GO:0006952">
    <property type="term" value="P:defense response"/>
    <property type="evidence" value="ECO:0007669"/>
    <property type="project" value="TreeGrafter"/>
</dbReference>
<proteinExistence type="predicted"/>
<evidence type="ECO:0000256" key="9">
    <source>
        <dbReference type="ARBA" id="ARBA00023002"/>
    </source>
</evidence>
<dbReference type="EMBL" id="SRLO01008709">
    <property type="protein sequence ID" value="TNN27205.1"/>
    <property type="molecule type" value="Genomic_DNA"/>
</dbReference>
<evidence type="ECO:0000256" key="6">
    <source>
        <dbReference type="ARBA" id="ARBA00022857"/>
    </source>
</evidence>
<keyword evidence="15" id="KW-1185">Reference proteome</keyword>
<feature type="transmembrane region" description="Helical" evidence="12">
    <location>
        <begin position="256"/>
        <end position="280"/>
    </location>
</feature>
<feature type="transmembrane region" description="Helical" evidence="12">
    <location>
        <begin position="130"/>
        <end position="150"/>
    </location>
</feature>
<gene>
    <name evidence="14" type="primary">CYBB_0</name>
    <name evidence="14" type="ORF">EYF80_062651</name>
</gene>
<dbReference type="PANTHER" id="PTHR11972">
    <property type="entry name" value="NADPH OXIDASE"/>
    <property type="match status" value="1"/>
</dbReference>
<evidence type="ECO:0000256" key="1">
    <source>
        <dbReference type="ARBA" id="ARBA00004141"/>
    </source>
</evidence>
<dbReference type="OrthoDB" id="167398at2759"/>
<keyword evidence="6" id="KW-0521">NADP</keyword>
<feature type="domain" description="Ferric oxidoreductase" evidence="13">
    <location>
        <begin position="184"/>
        <end position="307"/>
    </location>
</feature>
<evidence type="ECO:0000313" key="14">
    <source>
        <dbReference type="EMBL" id="TNN27205.1"/>
    </source>
</evidence>
<dbReference type="PRINTS" id="PR00466">
    <property type="entry name" value="GP91PHOX"/>
</dbReference>
<evidence type="ECO:0000259" key="13">
    <source>
        <dbReference type="Pfam" id="PF01794"/>
    </source>
</evidence>
<accession>A0A4Z2EEL1</accession>
<dbReference type="InterPro" id="IPR000778">
    <property type="entry name" value="Cyt_b245_heavy_chain"/>
</dbReference>
<keyword evidence="2" id="KW-0813">Transport</keyword>
<evidence type="ECO:0000256" key="12">
    <source>
        <dbReference type="SAM" id="Phobius"/>
    </source>
</evidence>
<keyword evidence="8 12" id="KW-1133">Transmembrane helix</keyword>
<dbReference type="GO" id="GO:0042554">
    <property type="term" value="P:superoxide anion generation"/>
    <property type="evidence" value="ECO:0007669"/>
    <property type="project" value="TreeGrafter"/>
</dbReference>
<feature type="transmembrane region" description="Helical" evidence="12">
    <location>
        <begin position="292"/>
        <end position="312"/>
    </location>
</feature>
<evidence type="ECO:0000256" key="4">
    <source>
        <dbReference type="ARBA" id="ARBA00022692"/>
    </source>
</evidence>
<comment type="caution">
    <text evidence="14">The sequence shown here is derived from an EMBL/GenBank/DDBJ whole genome shotgun (WGS) entry which is preliminary data.</text>
</comment>
<protein>
    <submittedName>
        <fullName evidence="14">Cytochrome b-245 heavy chain</fullName>
    </submittedName>
</protein>
<reference evidence="14 15" key="1">
    <citation type="submission" date="2019-03" db="EMBL/GenBank/DDBJ databases">
        <title>First draft genome of Liparis tanakae, snailfish: a comprehensive survey of snailfish specific genes.</title>
        <authorList>
            <person name="Kim W."/>
            <person name="Song I."/>
            <person name="Jeong J.-H."/>
            <person name="Kim D."/>
            <person name="Kim S."/>
            <person name="Ryu S."/>
            <person name="Song J.Y."/>
            <person name="Lee S.K."/>
        </authorList>
    </citation>
    <scope>NUCLEOTIDE SEQUENCE [LARGE SCALE GENOMIC DNA]</scope>
    <source>
        <tissue evidence="14">Muscle</tissue>
    </source>
</reference>
<feature type="transmembrane region" description="Helical" evidence="12">
    <location>
        <begin position="195"/>
        <end position="213"/>
    </location>
</feature>
<dbReference type="Pfam" id="PF01794">
    <property type="entry name" value="Ferric_reduct"/>
    <property type="match status" value="1"/>
</dbReference>
<feature type="transmembrane region" description="Helical" evidence="12">
    <location>
        <begin position="89"/>
        <end position="110"/>
    </location>
</feature>
<evidence type="ECO:0000256" key="8">
    <source>
        <dbReference type="ARBA" id="ARBA00022989"/>
    </source>
</evidence>
<keyword evidence="3" id="KW-0285">Flavoprotein</keyword>
<keyword evidence="7" id="KW-0249">Electron transport</keyword>
<dbReference type="Proteomes" id="UP000314294">
    <property type="component" value="Unassembled WGS sequence"/>
</dbReference>
<comment type="subcellular location">
    <subcellularLocation>
        <location evidence="1">Membrane</location>
        <topology evidence="1">Multi-pass membrane protein</topology>
    </subcellularLocation>
</comment>
<keyword evidence="10" id="KW-0406">Ion transport</keyword>
<keyword evidence="4 12" id="KW-0812">Transmembrane</keyword>
<dbReference type="InterPro" id="IPR013130">
    <property type="entry name" value="Fe3_Rdtase_TM_dom"/>
</dbReference>
<evidence type="ECO:0000256" key="3">
    <source>
        <dbReference type="ARBA" id="ARBA00022630"/>
    </source>
</evidence>
<organism evidence="14 15">
    <name type="scientific">Liparis tanakae</name>
    <name type="common">Tanaka's snailfish</name>
    <dbReference type="NCBI Taxonomy" id="230148"/>
    <lineage>
        <taxon>Eukaryota</taxon>
        <taxon>Metazoa</taxon>
        <taxon>Chordata</taxon>
        <taxon>Craniata</taxon>
        <taxon>Vertebrata</taxon>
        <taxon>Euteleostomi</taxon>
        <taxon>Actinopterygii</taxon>
        <taxon>Neopterygii</taxon>
        <taxon>Teleostei</taxon>
        <taxon>Neoteleostei</taxon>
        <taxon>Acanthomorphata</taxon>
        <taxon>Eupercaria</taxon>
        <taxon>Perciformes</taxon>
        <taxon>Cottioidei</taxon>
        <taxon>Cottales</taxon>
        <taxon>Liparidae</taxon>
        <taxon>Liparis</taxon>
    </lineage>
</organism>
<dbReference type="PANTHER" id="PTHR11972:SF60">
    <property type="entry name" value="CYTOCHROME B-245 HEAVY CHAIN"/>
    <property type="match status" value="1"/>
</dbReference>
<keyword evidence="11 12" id="KW-0472">Membrane</keyword>
<evidence type="ECO:0000256" key="2">
    <source>
        <dbReference type="ARBA" id="ARBA00022448"/>
    </source>
</evidence>